<reference evidence="2 3" key="1">
    <citation type="journal article" date="2019" name="Int. J. Syst. Evol. Microbiol.">
        <title>The Global Catalogue of Microorganisms (GCM) 10K type strain sequencing project: providing services to taxonomists for standard genome sequencing and annotation.</title>
        <authorList>
            <consortium name="The Broad Institute Genomics Platform"/>
            <consortium name="The Broad Institute Genome Sequencing Center for Infectious Disease"/>
            <person name="Wu L."/>
            <person name="Ma J."/>
        </authorList>
    </citation>
    <scope>NUCLEOTIDE SEQUENCE [LARGE SCALE GENOMIC DNA]</scope>
    <source>
        <strain evidence="2 3">JCM 15313</strain>
    </source>
</reference>
<feature type="domain" description="NAD-dependent epimerase/dehydratase" evidence="1">
    <location>
        <begin position="8"/>
        <end position="249"/>
    </location>
</feature>
<dbReference type="EMBL" id="BAAAPC010000020">
    <property type="protein sequence ID" value="GAA2009422.1"/>
    <property type="molecule type" value="Genomic_DNA"/>
</dbReference>
<dbReference type="SUPFAM" id="SSF51735">
    <property type="entry name" value="NAD(P)-binding Rossmann-fold domains"/>
    <property type="match status" value="1"/>
</dbReference>
<evidence type="ECO:0000259" key="1">
    <source>
        <dbReference type="Pfam" id="PF01370"/>
    </source>
</evidence>
<proteinExistence type="predicted"/>
<organism evidence="2 3">
    <name type="scientific">Nocardiopsis rhodophaea</name>
    <dbReference type="NCBI Taxonomy" id="280238"/>
    <lineage>
        <taxon>Bacteria</taxon>
        <taxon>Bacillati</taxon>
        <taxon>Actinomycetota</taxon>
        <taxon>Actinomycetes</taxon>
        <taxon>Streptosporangiales</taxon>
        <taxon>Nocardiopsidaceae</taxon>
        <taxon>Nocardiopsis</taxon>
    </lineage>
</organism>
<name>A0ABN2THJ9_9ACTN</name>
<dbReference type="PANTHER" id="PTHR43245:SF55">
    <property type="entry name" value="NAD(P)-BINDING DOMAIN-CONTAINING PROTEIN"/>
    <property type="match status" value="1"/>
</dbReference>
<evidence type="ECO:0000313" key="3">
    <source>
        <dbReference type="Proteomes" id="UP001501585"/>
    </source>
</evidence>
<dbReference type="InterPro" id="IPR050177">
    <property type="entry name" value="Lipid_A_modif_metabolic_enz"/>
</dbReference>
<dbReference type="InterPro" id="IPR001509">
    <property type="entry name" value="Epimerase_deHydtase"/>
</dbReference>
<dbReference type="Pfam" id="PF01370">
    <property type="entry name" value="Epimerase"/>
    <property type="match status" value="1"/>
</dbReference>
<sequence length="334" mass="35125">MGVKHPLVVLLGATGFLGSAVLRECARRPVRIRAVARRPSAVPADARAEIEVRTADLTEPGAMAAAVADADVIIHTVAYIAGSSTWRIGDGDTAAERVNVGLMRDLIRAVAARPGAGPPPGVLFAGAVTQVGRAGKEVLDGAEPDRPEGEYDRQKLAAERLLLAADADGVVRGASLRLPAVFGYGPHSTARDKGVVSTMVRRALSGEALPLWHDGSVRRDLLYVEDAARAFATGIDHIGALSGRHWLLGTGRSTALKDVFTRIAEMVAEYSGEPPVDVVHVQPPDYADGGDFRSLTIDSAAFRAAAGWRPQVPLDAALRRTVAFCAAGAESRLP</sequence>
<dbReference type="PANTHER" id="PTHR43245">
    <property type="entry name" value="BIFUNCTIONAL POLYMYXIN RESISTANCE PROTEIN ARNA"/>
    <property type="match status" value="1"/>
</dbReference>
<dbReference type="RefSeq" id="WP_344164746.1">
    <property type="nucleotide sequence ID" value="NZ_BAAAPC010000020.1"/>
</dbReference>
<gene>
    <name evidence="2" type="ORF">GCM10009799_41620</name>
</gene>
<accession>A0ABN2THJ9</accession>
<dbReference type="Proteomes" id="UP001501585">
    <property type="component" value="Unassembled WGS sequence"/>
</dbReference>
<comment type="caution">
    <text evidence="2">The sequence shown here is derived from an EMBL/GenBank/DDBJ whole genome shotgun (WGS) entry which is preliminary data.</text>
</comment>
<dbReference type="InterPro" id="IPR036291">
    <property type="entry name" value="NAD(P)-bd_dom_sf"/>
</dbReference>
<keyword evidence="3" id="KW-1185">Reference proteome</keyword>
<evidence type="ECO:0000313" key="2">
    <source>
        <dbReference type="EMBL" id="GAA2009422.1"/>
    </source>
</evidence>
<protein>
    <submittedName>
        <fullName evidence="2">NAD(P)-dependent oxidoreductase</fullName>
    </submittedName>
</protein>
<dbReference type="Gene3D" id="3.40.50.720">
    <property type="entry name" value="NAD(P)-binding Rossmann-like Domain"/>
    <property type="match status" value="1"/>
</dbReference>